<gene>
    <name evidence="3" type="ORF">DY240_25970</name>
</gene>
<comment type="caution">
    <text evidence="3">The sequence shown here is derived from an EMBL/GenBank/DDBJ whole genome shotgun (WGS) entry which is preliminary data.</text>
</comment>
<evidence type="ECO:0000256" key="2">
    <source>
        <dbReference type="SAM" id="SignalP"/>
    </source>
</evidence>
<evidence type="ECO:0000313" key="3">
    <source>
        <dbReference type="EMBL" id="RIQ13283.1"/>
    </source>
</evidence>
<feature type="compositionally biased region" description="Polar residues" evidence="1">
    <location>
        <begin position="43"/>
        <end position="52"/>
    </location>
</feature>
<feature type="non-terminal residue" evidence="3">
    <location>
        <position position="233"/>
    </location>
</feature>
<feature type="compositionally biased region" description="Low complexity" evidence="1">
    <location>
        <begin position="204"/>
        <end position="219"/>
    </location>
</feature>
<evidence type="ECO:0000313" key="4">
    <source>
        <dbReference type="Proteomes" id="UP000284057"/>
    </source>
</evidence>
<organism evidence="3 4">
    <name type="scientific">Jiangella rhizosphaerae</name>
    <dbReference type="NCBI Taxonomy" id="2293569"/>
    <lineage>
        <taxon>Bacteria</taxon>
        <taxon>Bacillati</taxon>
        <taxon>Actinomycetota</taxon>
        <taxon>Actinomycetes</taxon>
        <taxon>Jiangellales</taxon>
        <taxon>Jiangellaceae</taxon>
        <taxon>Jiangella</taxon>
    </lineage>
</organism>
<feature type="signal peptide" evidence="2">
    <location>
        <begin position="1"/>
        <end position="18"/>
    </location>
</feature>
<feature type="region of interest" description="Disordered" evidence="1">
    <location>
        <begin position="35"/>
        <end position="55"/>
    </location>
</feature>
<keyword evidence="4" id="KW-1185">Reference proteome</keyword>
<name>A0A418KJ51_9ACTN</name>
<dbReference type="AlphaFoldDB" id="A0A418KJ51"/>
<evidence type="ECO:0000256" key="1">
    <source>
        <dbReference type="SAM" id="MobiDB-lite"/>
    </source>
</evidence>
<proteinExistence type="predicted"/>
<accession>A0A418KJ51</accession>
<dbReference type="EMBL" id="QUAL01000381">
    <property type="protein sequence ID" value="RIQ13283.1"/>
    <property type="molecule type" value="Genomic_DNA"/>
</dbReference>
<keyword evidence="2" id="KW-0732">Signal</keyword>
<feature type="region of interest" description="Disordered" evidence="1">
    <location>
        <begin position="198"/>
        <end position="233"/>
    </location>
</feature>
<protein>
    <recommendedName>
        <fullName evidence="5">Lipoprotein</fullName>
    </recommendedName>
</protein>
<feature type="chain" id="PRO_5039138129" description="Lipoprotein" evidence="2">
    <location>
        <begin position="19"/>
        <end position="233"/>
    </location>
</feature>
<sequence>MRRVAALLCALLPLVAGCGDDPADCDGGQCRTPPVGWDPTPSGRDTTTSATRTGGPITATLTVPPGTVLLGGPFPYAATDGGPAAGTEALLLVDGDPVAAFADLVEQVRAAGLVPLTYHPDEDAEPAACVVADVSYPDATGERWPLGSDDVPDGDDPLALECETHAFGPDGYRLDLRLVVSERAVPYLSFVRIAEVHDSPSSPLPDLEAEAPAPAGESPVTPPPVPDGRPGPG</sequence>
<feature type="compositionally biased region" description="Pro residues" evidence="1">
    <location>
        <begin position="220"/>
        <end position="233"/>
    </location>
</feature>
<dbReference type="Proteomes" id="UP000284057">
    <property type="component" value="Unassembled WGS sequence"/>
</dbReference>
<dbReference type="PROSITE" id="PS51257">
    <property type="entry name" value="PROKAR_LIPOPROTEIN"/>
    <property type="match status" value="1"/>
</dbReference>
<evidence type="ECO:0008006" key="5">
    <source>
        <dbReference type="Google" id="ProtNLM"/>
    </source>
</evidence>
<reference evidence="3 4" key="1">
    <citation type="submission" date="2018-09" db="EMBL/GenBank/DDBJ databases">
        <title>Isolation, diversity and antifungal activity of actinobacteria from wheat.</title>
        <authorList>
            <person name="Han C."/>
        </authorList>
    </citation>
    <scope>NUCLEOTIDE SEQUENCE [LARGE SCALE GENOMIC DNA]</scope>
    <source>
        <strain evidence="3 4">NEAU-YY265</strain>
    </source>
</reference>